<proteinExistence type="inferred from homology"/>
<evidence type="ECO:0000313" key="6">
    <source>
        <dbReference type="Proteomes" id="UP000515908"/>
    </source>
</evidence>
<dbReference type="OrthoDB" id="294295at2759"/>
<dbReference type="SMART" id="SM00822">
    <property type="entry name" value="PKS_KR"/>
    <property type="match status" value="1"/>
</dbReference>
<keyword evidence="2" id="KW-0560">Oxidoreductase</keyword>
<organism evidence="5 6">
    <name type="scientific">Angomonas deanei</name>
    <dbReference type="NCBI Taxonomy" id="59799"/>
    <lineage>
        <taxon>Eukaryota</taxon>
        <taxon>Discoba</taxon>
        <taxon>Euglenozoa</taxon>
        <taxon>Kinetoplastea</taxon>
        <taxon>Metakinetoplastina</taxon>
        <taxon>Trypanosomatida</taxon>
        <taxon>Trypanosomatidae</taxon>
        <taxon>Strigomonadinae</taxon>
        <taxon>Angomonas</taxon>
    </lineage>
</organism>
<evidence type="ECO:0000259" key="4">
    <source>
        <dbReference type="SMART" id="SM00822"/>
    </source>
</evidence>
<dbReference type="PANTHER" id="PTHR44196:SF1">
    <property type="entry name" value="DEHYDROGENASE_REDUCTASE SDR FAMILY MEMBER 7B"/>
    <property type="match status" value="1"/>
</dbReference>
<name>S9WXJ5_9TRYP</name>
<dbReference type="Proteomes" id="UP000515908">
    <property type="component" value="Chromosome 01"/>
</dbReference>
<evidence type="ECO:0000256" key="2">
    <source>
        <dbReference type="ARBA" id="ARBA00023002"/>
    </source>
</evidence>
<dbReference type="GO" id="GO:0016491">
    <property type="term" value="F:oxidoreductase activity"/>
    <property type="evidence" value="ECO:0007669"/>
    <property type="project" value="UniProtKB-KW"/>
</dbReference>
<dbReference type="EMBL" id="LR877145">
    <property type="protein sequence ID" value="CAD2212864.1"/>
    <property type="molecule type" value="Genomic_DNA"/>
</dbReference>
<dbReference type="GO" id="GO:0016020">
    <property type="term" value="C:membrane"/>
    <property type="evidence" value="ECO:0007669"/>
    <property type="project" value="TreeGrafter"/>
</dbReference>
<keyword evidence="6" id="KW-1185">Reference proteome</keyword>
<dbReference type="Gene3D" id="3.40.50.720">
    <property type="entry name" value="NAD(P)-binding Rossmann-like Domain"/>
    <property type="match status" value="1"/>
</dbReference>
<accession>S9WXJ5</accession>
<comment type="function">
    <text evidence="3">Putative oxidoreductase.</text>
</comment>
<reference evidence="5 6" key="1">
    <citation type="submission" date="2020-08" db="EMBL/GenBank/DDBJ databases">
        <authorList>
            <person name="Newling K."/>
            <person name="Davey J."/>
            <person name="Forrester S."/>
        </authorList>
    </citation>
    <scope>NUCLEOTIDE SEQUENCE [LARGE SCALE GENOMIC DNA]</scope>
    <source>
        <strain evidence="6">Crithidia deanei Carvalho (ATCC PRA-265)</strain>
    </source>
</reference>
<dbReference type="InterPro" id="IPR020904">
    <property type="entry name" value="Sc_DH/Rdtase_CS"/>
</dbReference>
<dbReference type="InterPro" id="IPR057326">
    <property type="entry name" value="KR_dom"/>
</dbReference>
<dbReference type="SUPFAM" id="SSF51735">
    <property type="entry name" value="NAD(P)-binding Rossmann-fold domains"/>
    <property type="match status" value="1"/>
</dbReference>
<dbReference type="Pfam" id="PF00106">
    <property type="entry name" value="adh_short"/>
    <property type="match status" value="1"/>
</dbReference>
<dbReference type="InterPro" id="IPR036291">
    <property type="entry name" value="NAD(P)-bd_dom_sf"/>
</dbReference>
<evidence type="ECO:0000313" key="5">
    <source>
        <dbReference type="EMBL" id="CAD2212864.1"/>
    </source>
</evidence>
<dbReference type="InterPro" id="IPR002347">
    <property type="entry name" value="SDR_fam"/>
</dbReference>
<evidence type="ECO:0000256" key="3">
    <source>
        <dbReference type="ARBA" id="ARBA00037096"/>
    </source>
</evidence>
<protein>
    <submittedName>
        <fullName evidence="5">KR domain/short chain dehydrogenase/Enoyl-(Acyl carrier protein) reductase, putative</fullName>
    </submittedName>
</protein>
<evidence type="ECO:0000256" key="1">
    <source>
        <dbReference type="ARBA" id="ARBA00006484"/>
    </source>
</evidence>
<gene>
    <name evidence="5" type="ORF">ADEAN_000027600</name>
</gene>
<dbReference type="AlphaFoldDB" id="S9WXJ5"/>
<dbReference type="PANTHER" id="PTHR44196">
    <property type="entry name" value="DEHYDROGENASE/REDUCTASE SDR FAMILY MEMBER 7B"/>
    <property type="match status" value="1"/>
</dbReference>
<dbReference type="VEuPathDB" id="TriTrypDB:ADEAN_000027600"/>
<sequence>MSLTSLALVIASLVLTKLVLRRLRYKPLKKGAVAVITGGGSGVGLALAERFARSGCKVVLIGRNQDALKKAVEHCKQCGAPHADFIVADLSKPDSAAAIQRSVCQMHEEGSVKYLVLNAGAGAIAPFTSEERFHTICEDMMNINYLANVRLLQKFLPVLTRSHAKASPSRIIVISSLAGVLPSILRSAYTASKHAIQGFMNALRGETDIPITLCCPGYVDTDFHGRVMTNDGKPLGGHQRRGVSPEVCAKECLEGALHGDAEVIMTLAGKLGYTLRPWLTGIVDFMAKRKSLNSLKNK</sequence>
<dbReference type="PRINTS" id="PR00081">
    <property type="entry name" value="GDHRDH"/>
</dbReference>
<dbReference type="PROSITE" id="PS00061">
    <property type="entry name" value="ADH_SHORT"/>
    <property type="match status" value="1"/>
</dbReference>
<comment type="similarity">
    <text evidence="1">Belongs to the short-chain dehydrogenases/reductases (SDR) family.</text>
</comment>
<feature type="domain" description="Ketoreductase" evidence="4">
    <location>
        <begin position="32"/>
        <end position="222"/>
    </location>
</feature>